<dbReference type="InterPro" id="IPR019814">
    <property type="entry name" value="Translation_initiation_fac_3_N"/>
</dbReference>
<dbReference type="SUPFAM" id="SSF55200">
    <property type="entry name" value="Translation initiation factor IF3, C-terminal domain"/>
    <property type="match status" value="1"/>
</dbReference>
<name>A0A9Q1AY90_9SAUR</name>
<reference evidence="6" key="1">
    <citation type="journal article" date="2023" name="DNA Res.">
        <title>Chromosome-level genome assembly of Phrynocephalus forsythii using third-generation DNA sequencing and Hi-C analysis.</title>
        <authorList>
            <person name="Qi Y."/>
            <person name="Zhao W."/>
            <person name="Zhao Y."/>
            <person name="Niu C."/>
            <person name="Cao S."/>
            <person name="Zhang Y."/>
        </authorList>
    </citation>
    <scope>NUCLEOTIDE SEQUENCE</scope>
    <source>
        <tissue evidence="6">Muscle</tissue>
    </source>
</reference>
<dbReference type="InterPro" id="IPR001288">
    <property type="entry name" value="Translation_initiation_fac_3"/>
</dbReference>
<dbReference type="GO" id="GO:0003743">
    <property type="term" value="F:translation initiation factor activity"/>
    <property type="evidence" value="ECO:0007669"/>
    <property type="project" value="UniProtKB-KW"/>
</dbReference>
<gene>
    <name evidence="6" type="ORF">JRQ81_019725</name>
</gene>
<feature type="domain" description="Translation initiation factor 3 N-terminal" evidence="5">
    <location>
        <begin position="76"/>
        <end position="144"/>
    </location>
</feature>
<dbReference type="GO" id="GO:0005739">
    <property type="term" value="C:mitochondrion"/>
    <property type="evidence" value="ECO:0007669"/>
    <property type="project" value="TreeGrafter"/>
</dbReference>
<evidence type="ECO:0000259" key="5">
    <source>
        <dbReference type="Pfam" id="PF05198"/>
    </source>
</evidence>
<dbReference type="EMBL" id="JAPFRF010000010">
    <property type="protein sequence ID" value="KAJ7320214.1"/>
    <property type="molecule type" value="Genomic_DNA"/>
</dbReference>
<proteinExistence type="inferred from homology"/>
<dbReference type="GO" id="GO:0032790">
    <property type="term" value="P:ribosome disassembly"/>
    <property type="evidence" value="ECO:0007669"/>
    <property type="project" value="TreeGrafter"/>
</dbReference>
<keyword evidence="7" id="KW-1185">Reference proteome</keyword>
<dbReference type="GO" id="GO:0070124">
    <property type="term" value="P:mitochondrial translational initiation"/>
    <property type="evidence" value="ECO:0007669"/>
    <property type="project" value="TreeGrafter"/>
</dbReference>
<dbReference type="InterPro" id="IPR036787">
    <property type="entry name" value="T_IF-3_N_sf"/>
</dbReference>
<dbReference type="FunFam" id="3.10.20.80:FF:000002">
    <property type="entry name" value="Mitochondrial translational initiation factor 3"/>
    <property type="match status" value="1"/>
</dbReference>
<dbReference type="SUPFAM" id="SSF54364">
    <property type="entry name" value="Translation initiation factor IF3, N-terminal domain"/>
    <property type="match status" value="1"/>
</dbReference>
<keyword evidence="2" id="KW-0396">Initiation factor</keyword>
<evidence type="ECO:0000256" key="3">
    <source>
        <dbReference type="ARBA" id="ARBA00022917"/>
    </source>
</evidence>
<dbReference type="NCBIfam" id="TIGR00168">
    <property type="entry name" value="infC"/>
    <property type="match status" value="1"/>
</dbReference>
<evidence type="ECO:0000256" key="4">
    <source>
        <dbReference type="SAM" id="MobiDB-lite"/>
    </source>
</evidence>
<dbReference type="PANTHER" id="PTHR10938">
    <property type="entry name" value="TRANSLATION INITIATION FACTOR IF-3"/>
    <property type="match status" value="1"/>
</dbReference>
<dbReference type="Gene3D" id="3.30.110.10">
    <property type="entry name" value="Translation initiation factor 3 (IF-3), C-terminal domain"/>
    <property type="match status" value="1"/>
</dbReference>
<dbReference type="GO" id="GO:0043022">
    <property type="term" value="F:ribosome binding"/>
    <property type="evidence" value="ECO:0007669"/>
    <property type="project" value="TreeGrafter"/>
</dbReference>
<feature type="region of interest" description="Disordered" evidence="4">
    <location>
        <begin position="245"/>
        <end position="285"/>
    </location>
</feature>
<comment type="caution">
    <text evidence="6">The sequence shown here is derived from an EMBL/GenBank/DDBJ whole genome shotgun (WGS) entry which is preliminary data.</text>
</comment>
<evidence type="ECO:0000256" key="1">
    <source>
        <dbReference type="ARBA" id="ARBA00005439"/>
    </source>
</evidence>
<protein>
    <recommendedName>
        <fullName evidence="5">Translation initiation factor 3 N-terminal domain-containing protein</fullName>
    </recommendedName>
</protein>
<keyword evidence="3" id="KW-0648">Protein biosynthesis</keyword>
<dbReference type="OrthoDB" id="21573at2759"/>
<dbReference type="Pfam" id="PF05198">
    <property type="entry name" value="IF3_N"/>
    <property type="match status" value="1"/>
</dbReference>
<accession>A0A9Q1AY90</accession>
<dbReference type="Proteomes" id="UP001142489">
    <property type="component" value="Unassembled WGS sequence"/>
</dbReference>
<evidence type="ECO:0000313" key="6">
    <source>
        <dbReference type="EMBL" id="KAJ7320214.1"/>
    </source>
</evidence>
<evidence type="ECO:0000313" key="7">
    <source>
        <dbReference type="Proteomes" id="UP001142489"/>
    </source>
</evidence>
<organism evidence="6 7">
    <name type="scientific">Phrynocephalus forsythii</name>
    <dbReference type="NCBI Taxonomy" id="171643"/>
    <lineage>
        <taxon>Eukaryota</taxon>
        <taxon>Metazoa</taxon>
        <taxon>Chordata</taxon>
        <taxon>Craniata</taxon>
        <taxon>Vertebrata</taxon>
        <taxon>Euteleostomi</taxon>
        <taxon>Lepidosauria</taxon>
        <taxon>Squamata</taxon>
        <taxon>Bifurcata</taxon>
        <taxon>Unidentata</taxon>
        <taxon>Episquamata</taxon>
        <taxon>Toxicofera</taxon>
        <taxon>Iguania</taxon>
        <taxon>Acrodonta</taxon>
        <taxon>Agamidae</taxon>
        <taxon>Agaminae</taxon>
        <taxon>Phrynocephalus</taxon>
    </lineage>
</organism>
<dbReference type="Gene3D" id="3.10.20.80">
    <property type="entry name" value="Translation initiation factor 3 (IF-3), N-terminal domain"/>
    <property type="match status" value="1"/>
</dbReference>
<evidence type="ECO:0000256" key="2">
    <source>
        <dbReference type="ARBA" id="ARBA00022540"/>
    </source>
</evidence>
<sequence>MAALYLKAGRKDLNWIAQCLARFLGRPPTRPIFSTTEPSKGRLLYIPTRTFCMAEDSENSKRNKINYQFQNKIEHIGRKIPHQHVHLIDENCEDMGIMHRADVLRIMDERGLRLVPLREKAEPPVYRLMSGRQIYEERLKLKEKQKAGSKSGPPKMNELRISTNIAQHDLDTKIRQIQKWIDNKHIVRITVQQRKDSDGSEKMVAILDNILASMPGKATYQSEPRVAEEGRCRCVLRPMSEKEIQEYEKKQKTKDNQQDNEKKQKNKEDQLDEKKRLADSDSLKQ</sequence>
<dbReference type="InterPro" id="IPR036788">
    <property type="entry name" value="T_IF-3_C_sf"/>
</dbReference>
<dbReference type="PANTHER" id="PTHR10938:SF0">
    <property type="entry name" value="TRANSLATION INITIATION FACTOR IF-3, MITOCHONDRIAL"/>
    <property type="match status" value="1"/>
</dbReference>
<comment type="similarity">
    <text evidence="1">Belongs to the IF-3 family.</text>
</comment>
<dbReference type="AlphaFoldDB" id="A0A9Q1AY90"/>